<dbReference type="OrthoDB" id="86125at2"/>
<comment type="caution">
    <text evidence="2">The sequence shown here is derived from an EMBL/GenBank/DDBJ whole genome shotgun (WGS) entry which is preliminary data.</text>
</comment>
<reference evidence="3" key="1">
    <citation type="submission" date="2016-01" db="EMBL/GenBank/DDBJ databases">
        <authorList>
            <person name="Mitreva M."/>
            <person name="Pepin K.H."/>
            <person name="Mihindukulasuriya K.A."/>
            <person name="Fulton R."/>
            <person name="Fronick C."/>
            <person name="O'Laughlin M."/>
            <person name="Miner T."/>
            <person name="Herter B."/>
            <person name="Rosa B.A."/>
            <person name="Cordes M."/>
            <person name="Tomlinson C."/>
            <person name="Wollam A."/>
            <person name="Palsikar V.B."/>
            <person name="Mardis E.R."/>
            <person name="Wilson R.K."/>
        </authorList>
    </citation>
    <scope>NUCLEOTIDE SEQUENCE [LARGE SCALE GENOMIC DNA]</scope>
    <source>
        <strain evidence="3">DNF00729</strain>
    </source>
</reference>
<evidence type="ECO:0000256" key="1">
    <source>
        <dbReference type="SAM" id="Phobius"/>
    </source>
</evidence>
<sequence length="438" mass="45813">MGVIGLLLALAVLIVLVFKGYHALPVSLFAALVIFVTNRFDIWPGFMKGYAPAMTGFIASYLIMFLLGSLVGELLSKSGAASAIAKKLTDTFGAKHAFLIVVLSSVILSYGGVSVFVIVFSIYPIALILFQEADIPKRVIPGAIMLGAGSFTMTALPGSPALTNIIPTKYLGTTTTAAPLVGIGASIVMFTVGVIIFNAYIKKLKANGEKFELGEKDKLIGISAEQMENLPAFGLSIIPIIVIVATILGVRFAGIDIDPIYSVVIALLAGAIVTYLLFYKRLDDPKASVRMASEGSINALVNTSSIVGFGGAIRLVPAFQAFVSFATGLAFNPLISAALAVNIIAGITGSSSAGITIFMDSMSQNFLNMGIEPQLLHRVCAIAAGVLDSLPHAGPNVTFLMVAGLSFKEGYPGIFIATCIVPFFGLITALCLGLMGII</sequence>
<dbReference type="STRING" id="755172.HMPREF1863_00247"/>
<feature type="transmembrane region" description="Helical" evidence="1">
    <location>
        <begin position="375"/>
        <end position="394"/>
    </location>
</feature>
<protein>
    <submittedName>
        <fullName evidence="2">Citrate transporter</fullName>
    </submittedName>
</protein>
<dbReference type="InterPro" id="IPR003474">
    <property type="entry name" value="Glcn_transporter"/>
</dbReference>
<feature type="transmembrane region" description="Helical" evidence="1">
    <location>
        <begin position="97"/>
        <end position="130"/>
    </location>
</feature>
<gene>
    <name evidence="2" type="ORF">HMPREF1863_00247</name>
</gene>
<name>A0A134AKG9_9FIRM</name>
<dbReference type="GO" id="GO:0015128">
    <property type="term" value="F:gluconate transmembrane transporter activity"/>
    <property type="evidence" value="ECO:0007669"/>
    <property type="project" value="InterPro"/>
</dbReference>
<dbReference type="PANTHER" id="PTHR30354:SF7">
    <property type="entry name" value="BLL7963 PROTEIN"/>
    <property type="match status" value="1"/>
</dbReference>
<dbReference type="PATRIC" id="fig|755172.3.peg.238"/>
<proteinExistence type="predicted"/>
<evidence type="ECO:0000313" key="2">
    <source>
        <dbReference type="EMBL" id="KXB68226.1"/>
    </source>
</evidence>
<keyword evidence="1" id="KW-0812">Transmembrane</keyword>
<keyword evidence="3" id="KW-1185">Reference proteome</keyword>
<dbReference type="RefSeq" id="WP_068366498.1">
    <property type="nucleotide sequence ID" value="NZ_KQ960157.1"/>
</dbReference>
<dbReference type="GO" id="GO:0005886">
    <property type="term" value="C:plasma membrane"/>
    <property type="evidence" value="ECO:0007669"/>
    <property type="project" value="TreeGrafter"/>
</dbReference>
<accession>A0A134AKG9</accession>
<dbReference type="Pfam" id="PF02447">
    <property type="entry name" value="GntP_permease"/>
    <property type="match status" value="1"/>
</dbReference>
<feature type="transmembrane region" description="Helical" evidence="1">
    <location>
        <begin position="177"/>
        <end position="201"/>
    </location>
</feature>
<feature type="transmembrane region" description="Helical" evidence="1">
    <location>
        <begin position="414"/>
        <end position="437"/>
    </location>
</feature>
<keyword evidence="1" id="KW-0472">Membrane</keyword>
<feature type="transmembrane region" description="Helical" evidence="1">
    <location>
        <begin position="232"/>
        <end position="254"/>
    </location>
</feature>
<keyword evidence="1" id="KW-1133">Transmembrane helix</keyword>
<dbReference type="PANTHER" id="PTHR30354">
    <property type="entry name" value="GNT FAMILY GLUCONATE TRANSPORTER"/>
    <property type="match status" value="1"/>
</dbReference>
<feature type="transmembrane region" description="Helical" evidence="1">
    <location>
        <begin position="260"/>
        <end position="278"/>
    </location>
</feature>
<organism evidence="2 3">
    <name type="scientific">Aedoeadaptatus coxii</name>
    <dbReference type="NCBI Taxonomy" id="755172"/>
    <lineage>
        <taxon>Bacteria</taxon>
        <taxon>Bacillati</taxon>
        <taxon>Bacillota</taxon>
        <taxon>Tissierellia</taxon>
        <taxon>Tissierellales</taxon>
        <taxon>Peptoniphilaceae</taxon>
        <taxon>Aedoeadaptatus</taxon>
    </lineage>
</organism>
<dbReference type="EMBL" id="LSDG01000005">
    <property type="protein sequence ID" value="KXB68226.1"/>
    <property type="molecule type" value="Genomic_DNA"/>
</dbReference>
<evidence type="ECO:0000313" key="3">
    <source>
        <dbReference type="Proteomes" id="UP000070442"/>
    </source>
</evidence>
<feature type="transmembrane region" description="Helical" evidence="1">
    <location>
        <begin position="54"/>
        <end position="76"/>
    </location>
</feature>
<feature type="transmembrane region" description="Helical" evidence="1">
    <location>
        <begin position="334"/>
        <end position="355"/>
    </location>
</feature>
<feature type="transmembrane region" description="Helical" evidence="1">
    <location>
        <begin position="299"/>
        <end position="322"/>
    </location>
</feature>
<dbReference type="Proteomes" id="UP000070442">
    <property type="component" value="Unassembled WGS sequence"/>
</dbReference>
<dbReference type="AlphaFoldDB" id="A0A134AKG9"/>